<evidence type="ECO:0000313" key="4">
    <source>
        <dbReference type="Proteomes" id="UP000533533"/>
    </source>
</evidence>
<dbReference type="EMBL" id="QJSQ01000002">
    <property type="protein sequence ID" value="PYE27636.1"/>
    <property type="molecule type" value="Genomic_DNA"/>
</dbReference>
<dbReference type="RefSeq" id="WP_028202533.1">
    <property type="nucleotide sequence ID" value="NZ_JACHVZ010000008.1"/>
</dbReference>
<dbReference type="InterPro" id="IPR021945">
    <property type="entry name" value="DUF3562"/>
</dbReference>
<evidence type="ECO:0000313" key="1">
    <source>
        <dbReference type="EMBL" id="MBB2928950.1"/>
    </source>
</evidence>
<dbReference type="Proteomes" id="UP000247772">
    <property type="component" value="Unassembled WGS sequence"/>
</dbReference>
<sequence length="66" mass="7485">MPKTADASEIVHTIAEETNTPEETVARIYADTLNEYRAQARIQDYLPLFAARKTRATLRQNGTKPH</sequence>
<dbReference type="NCBIfam" id="NF046112">
    <property type="entry name" value="MSMEG_6209_Nter"/>
    <property type="match status" value="1"/>
</dbReference>
<dbReference type="AlphaFoldDB" id="A0A2U1AGL6"/>
<proteinExistence type="predicted"/>
<dbReference type="OrthoDB" id="8926668at2"/>
<dbReference type="Gene3D" id="1.10.8.1060">
    <property type="entry name" value="Corynebacterium glutamicum thioredoxin-dependent arsenate reductase, N-terminal domain"/>
    <property type="match status" value="1"/>
</dbReference>
<keyword evidence="4" id="KW-1185">Reference proteome</keyword>
<evidence type="ECO:0000313" key="2">
    <source>
        <dbReference type="EMBL" id="PYE27636.1"/>
    </source>
</evidence>
<gene>
    <name evidence="2" type="ORF">C7410_102319</name>
    <name evidence="1" type="ORF">FHX59_003381</name>
</gene>
<evidence type="ECO:0000313" key="3">
    <source>
        <dbReference type="Proteomes" id="UP000247772"/>
    </source>
</evidence>
<organism evidence="2 3">
    <name type="scientific">Paraburkholderia silvatlantica</name>
    <dbReference type="NCBI Taxonomy" id="321895"/>
    <lineage>
        <taxon>Bacteria</taxon>
        <taxon>Pseudomonadati</taxon>
        <taxon>Pseudomonadota</taxon>
        <taxon>Betaproteobacteria</taxon>
        <taxon>Burkholderiales</taxon>
        <taxon>Burkholderiaceae</taxon>
        <taxon>Paraburkholderia</taxon>
    </lineage>
</organism>
<name>A0A2U1AGL6_9BURK</name>
<dbReference type="Proteomes" id="UP000533533">
    <property type="component" value="Unassembled WGS sequence"/>
</dbReference>
<dbReference type="Pfam" id="PF12085">
    <property type="entry name" value="DUF3562"/>
    <property type="match status" value="1"/>
</dbReference>
<accession>A0A2U1AGL6</accession>
<reference evidence="2 3" key="1">
    <citation type="submission" date="2018-06" db="EMBL/GenBank/DDBJ databases">
        <title>Genomic Encyclopedia of Type Strains, Phase IV (KMG-V): Genome sequencing to study the core and pangenomes of soil and plant-associated prokaryotes.</title>
        <authorList>
            <person name="Whitman W."/>
        </authorList>
    </citation>
    <scope>NUCLEOTIDE SEQUENCE [LARGE SCALE GENOMIC DNA]</scope>
    <source>
        <strain evidence="2 3">SRCL-318</strain>
        <strain evidence="1 4">SRMrh-85</strain>
    </source>
</reference>
<protein>
    <submittedName>
        <fullName evidence="2">Uncharacterized protein DUF3562</fullName>
    </submittedName>
</protein>
<dbReference type="EMBL" id="JACHVZ010000008">
    <property type="protein sequence ID" value="MBB2928950.1"/>
    <property type="molecule type" value="Genomic_DNA"/>
</dbReference>
<comment type="caution">
    <text evidence="2">The sequence shown here is derived from an EMBL/GenBank/DDBJ whole genome shotgun (WGS) entry which is preliminary data.</text>
</comment>